<evidence type="ECO:0000256" key="1">
    <source>
        <dbReference type="SAM" id="MobiDB-lite"/>
    </source>
</evidence>
<feature type="region of interest" description="Disordered" evidence="1">
    <location>
        <begin position="102"/>
        <end position="131"/>
    </location>
</feature>
<evidence type="ECO:0000313" key="2">
    <source>
        <dbReference type="EMBL" id="KII84686.1"/>
    </source>
</evidence>
<accession>A0A0C9SL13</accession>
<dbReference type="Proteomes" id="UP000053263">
    <property type="component" value="Unassembled WGS sequence"/>
</dbReference>
<gene>
    <name evidence="2" type="ORF">PLICRDRAFT_179488</name>
</gene>
<dbReference type="HOGENOM" id="CLU_1175849_0_0_1"/>
<protein>
    <submittedName>
        <fullName evidence="2">Uncharacterized protein</fullName>
    </submittedName>
</protein>
<reference evidence="2 3" key="1">
    <citation type="submission" date="2014-06" db="EMBL/GenBank/DDBJ databases">
        <title>Evolutionary Origins and Diversification of the Mycorrhizal Mutualists.</title>
        <authorList>
            <consortium name="DOE Joint Genome Institute"/>
            <consortium name="Mycorrhizal Genomics Consortium"/>
            <person name="Kohler A."/>
            <person name="Kuo A."/>
            <person name="Nagy L.G."/>
            <person name="Floudas D."/>
            <person name="Copeland A."/>
            <person name="Barry K.W."/>
            <person name="Cichocki N."/>
            <person name="Veneault-Fourrey C."/>
            <person name="LaButti K."/>
            <person name="Lindquist E.A."/>
            <person name="Lipzen A."/>
            <person name="Lundell T."/>
            <person name="Morin E."/>
            <person name="Murat C."/>
            <person name="Riley R."/>
            <person name="Ohm R."/>
            <person name="Sun H."/>
            <person name="Tunlid A."/>
            <person name="Henrissat B."/>
            <person name="Grigoriev I.V."/>
            <person name="Hibbett D.S."/>
            <person name="Martin F."/>
        </authorList>
    </citation>
    <scope>NUCLEOTIDE SEQUENCE [LARGE SCALE GENOMIC DNA]</scope>
    <source>
        <strain evidence="2 3">FD-325 SS-3</strain>
    </source>
</reference>
<keyword evidence="3" id="KW-1185">Reference proteome</keyword>
<name>A0A0C9SL13_PLICR</name>
<dbReference type="AlphaFoldDB" id="A0A0C9SL13"/>
<evidence type="ECO:0000313" key="3">
    <source>
        <dbReference type="Proteomes" id="UP000053263"/>
    </source>
</evidence>
<feature type="region of interest" description="Disordered" evidence="1">
    <location>
        <begin position="1"/>
        <end position="51"/>
    </location>
</feature>
<feature type="compositionally biased region" description="Low complexity" evidence="1">
    <location>
        <begin position="102"/>
        <end position="126"/>
    </location>
</feature>
<dbReference type="EMBL" id="KN832570">
    <property type="protein sequence ID" value="KII84686.1"/>
    <property type="molecule type" value="Genomic_DNA"/>
</dbReference>
<organism evidence="2 3">
    <name type="scientific">Plicaturopsis crispa FD-325 SS-3</name>
    <dbReference type="NCBI Taxonomy" id="944288"/>
    <lineage>
        <taxon>Eukaryota</taxon>
        <taxon>Fungi</taxon>
        <taxon>Dikarya</taxon>
        <taxon>Basidiomycota</taxon>
        <taxon>Agaricomycotina</taxon>
        <taxon>Agaricomycetes</taxon>
        <taxon>Agaricomycetidae</taxon>
        <taxon>Amylocorticiales</taxon>
        <taxon>Amylocorticiaceae</taxon>
        <taxon>Plicatura</taxon>
        <taxon>Plicaturopsis crispa</taxon>
    </lineage>
</organism>
<proteinExistence type="predicted"/>
<sequence>MQDDATHPLPVHSLDDHAHLRLGTARPTSARASSAPMTTRMTATPRPTCNDGAHAHIRTACARGRIVVAHGHGPPVPSAPTPASTAHAPLPALAAPTPTRVSSTAKAMPAPSAPSSDSAAPTSARPFSAAHVRTRSASAYAHLRKVGTRTGSPHIMQDTPDAHTFLCTPPPHPPCPSATPAYALALYFLPFPAGLPHTVLACPRLASTHPPSSLFAFLALPPPVPCSTVLVICLHL</sequence>
<feature type="compositionally biased region" description="Low complexity" evidence="1">
    <location>
        <begin position="24"/>
        <end position="48"/>
    </location>
</feature>